<dbReference type="EMBL" id="VEVO01000023">
    <property type="protein sequence ID" value="KAF0022725.1"/>
    <property type="molecule type" value="Genomic_DNA"/>
</dbReference>
<evidence type="ECO:0000313" key="1">
    <source>
        <dbReference type="EMBL" id="KAF0022725.1"/>
    </source>
</evidence>
<protein>
    <submittedName>
        <fullName evidence="1">Uncharacterized protein</fullName>
    </submittedName>
</protein>
<accession>A0A6A4RRF4</accession>
<gene>
    <name evidence="1" type="ORF">F2P81_024706</name>
</gene>
<dbReference type="AlphaFoldDB" id="A0A6A4RRF4"/>
<sequence length="244" mass="27555">MMSVGSADYVNYDLSVRTEGPGETLEPDLVRRGHSLSLCSVIWVRDIRRDSCSVQTSAVIEPTTLSSRINSTNLLLLVAVHVVHELYLFQDAVMSKLVIHQPQPMMDVQDSDEWGSGICDCCQDVPEFMHEPAAREYLSWWRRNRSNNNIVVIKYKCRSFKPLTTLILVVAPPPSRVRLGGVISSQCFPLVLSFFPPELHGRPGDDSVLNVLFCDISTSFRIVSYKQEHDITDLIKDSDASWEQ</sequence>
<comment type="caution">
    <text evidence="1">The sequence shown here is derived from an EMBL/GenBank/DDBJ whole genome shotgun (WGS) entry which is preliminary data.</text>
</comment>
<proteinExistence type="predicted"/>
<dbReference type="Proteomes" id="UP000438429">
    <property type="component" value="Unassembled WGS sequence"/>
</dbReference>
<evidence type="ECO:0000313" key="2">
    <source>
        <dbReference type="Proteomes" id="UP000438429"/>
    </source>
</evidence>
<organism evidence="1 2">
    <name type="scientific">Scophthalmus maximus</name>
    <name type="common">Turbot</name>
    <name type="synonym">Psetta maxima</name>
    <dbReference type="NCBI Taxonomy" id="52904"/>
    <lineage>
        <taxon>Eukaryota</taxon>
        <taxon>Metazoa</taxon>
        <taxon>Chordata</taxon>
        <taxon>Craniata</taxon>
        <taxon>Vertebrata</taxon>
        <taxon>Euteleostomi</taxon>
        <taxon>Actinopterygii</taxon>
        <taxon>Neopterygii</taxon>
        <taxon>Teleostei</taxon>
        <taxon>Neoteleostei</taxon>
        <taxon>Acanthomorphata</taxon>
        <taxon>Carangaria</taxon>
        <taxon>Pleuronectiformes</taxon>
        <taxon>Pleuronectoidei</taxon>
        <taxon>Scophthalmidae</taxon>
        <taxon>Scophthalmus</taxon>
    </lineage>
</organism>
<reference evidence="1 2" key="1">
    <citation type="submission" date="2019-06" db="EMBL/GenBank/DDBJ databases">
        <title>Draft genomes of female and male turbot (Scophthalmus maximus).</title>
        <authorList>
            <person name="Xu H."/>
            <person name="Xu X.-W."/>
            <person name="Shao C."/>
            <person name="Chen S."/>
        </authorList>
    </citation>
    <scope>NUCLEOTIDE SEQUENCE [LARGE SCALE GENOMIC DNA]</scope>
    <source>
        <strain evidence="1">Ysfricsl-2016a</strain>
        <tissue evidence="1">Blood</tissue>
    </source>
</reference>
<name>A0A6A4RRF4_SCOMX</name>